<organism evidence="1 2">
    <name type="scientific">Olivibacter jilunii</name>
    <dbReference type="NCBI Taxonomy" id="985016"/>
    <lineage>
        <taxon>Bacteria</taxon>
        <taxon>Pseudomonadati</taxon>
        <taxon>Bacteroidota</taxon>
        <taxon>Sphingobacteriia</taxon>
        <taxon>Sphingobacteriales</taxon>
        <taxon>Sphingobacteriaceae</taxon>
        <taxon>Olivibacter</taxon>
    </lineage>
</organism>
<evidence type="ECO:0000313" key="1">
    <source>
        <dbReference type="EMBL" id="MFD2962503.1"/>
    </source>
</evidence>
<sequence length="96" mass="11057">MTLKEFKTCFPNTYRDFQASFWYRKKDNTVLDRIYGFLDSRKMIRLNIVLGDPLGCYPKLSAQGKDLYAGGKMALTDAKKILCSKGICYLEHGFID</sequence>
<proteinExistence type="predicted"/>
<dbReference type="Proteomes" id="UP001597560">
    <property type="component" value="Unassembled WGS sequence"/>
</dbReference>
<name>A0ABW6B1S8_9SPHI</name>
<dbReference type="RefSeq" id="WP_377610735.1">
    <property type="nucleotide sequence ID" value="NZ_JBHUPA010000007.1"/>
</dbReference>
<dbReference type="EMBL" id="JBHUPA010000007">
    <property type="protein sequence ID" value="MFD2962503.1"/>
    <property type="molecule type" value="Genomic_DNA"/>
</dbReference>
<evidence type="ECO:0000313" key="2">
    <source>
        <dbReference type="Proteomes" id="UP001597560"/>
    </source>
</evidence>
<accession>A0ABW6B1S8</accession>
<reference evidence="2" key="1">
    <citation type="journal article" date="2019" name="Int. J. Syst. Evol. Microbiol.">
        <title>The Global Catalogue of Microorganisms (GCM) 10K type strain sequencing project: providing services to taxonomists for standard genome sequencing and annotation.</title>
        <authorList>
            <consortium name="The Broad Institute Genomics Platform"/>
            <consortium name="The Broad Institute Genome Sequencing Center for Infectious Disease"/>
            <person name="Wu L."/>
            <person name="Ma J."/>
        </authorList>
    </citation>
    <scope>NUCLEOTIDE SEQUENCE [LARGE SCALE GENOMIC DNA]</scope>
    <source>
        <strain evidence="2">KCTC 23098</strain>
    </source>
</reference>
<comment type="caution">
    <text evidence="1">The sequence shown here is derived from an EMBL/GenBank/DDBJ whole genome shotgun (WGS) entry which is preliminary data.</text>
</comment>
<gene>
    <name evidence="1" type="ORF">ACFS6J_11950</name>
</gene>
<keyword evidence="2" id="KW-1185">Reference proteome</keyword>
<protein>
    <submittedName>
        <fullName evidence="1">Uncharacterized protein</fullName>
    </submittedName>
</protein>